<keyword evidence="2" id="KW-0238">DNA-binding</keyword>
<keyword evidence="1" id="KW-0805">Transcription regulation</keyword>
<evidence type="ECO:0000256" key="2">
    <source>
        <dbReference type="ARBA" id="ARBA00023125"/>
    </source>
</evidence>
<dbReference type="CDD" id="cd01392">
    <property type="entry name" value="HTH_LacI"/>
    <property type="match status" value="1"/>
</dbReference>
<reference evidence="6 7" key="1">
    <citation type="submission" date="2020-07" db="EMBL/GenBank/DDBJ databases">
        <title>Sequencing the genomes of 1000 actinobacteria strains.</title>
        <authorList>
            <person name="Klenk H.-P."/>
        </authorList>
    </citation>
    <scope>NUCLEOTIDE SEQUENCE [LARGE SCALE GENOMIC DNA]</scope>
    <source>
        <strain evidence="6 7">DSM 42178</strain>
    </source>
</reference>
<dbReference type="InterPro" id="IPR001387">
    <property type="entry name" value="Cro/C1-type_HTH"/>
</dbReference>
<comment type="caution">
    <text evidence="6">The sequence shown here is derived from an EMBL/GenBank/DDBJ whole genome shotgun (WGS) entry which is preliminary data.</text>
</comment>
<keyword evidence="7" id="KW-1185">Reference proteome</keyword>
<proteinExistence type="predicted"/>
<evidence type="ECO:0000313" key="7">
    <source>
        <dbReference type="Proteomes" id="UP000567795"/>
    </source>
</evidence>
<dbReference type="SUPFAM" id="SSF47413">
    <property type="entry name" value="lambda repressor-like DNA-binding domains"/>
    <property type="match status" value="1"/>
</dbReference>
<dbReference type="InterPro" id="IPR000843">
    <property type="entry name" value="HTH_LacI"/>
</dbReference>
<dbReference type="AlphaFoldDB" id="A0A853A6S6"/>
<dbReference type="InterPro" id="IPR028082">
    <property type="entry name" value="Peripla_BP_I"/>
</dbReference>
<keyword evidence="3" id="KW-0804">Transcription</keyword>
<dbReference type="Gene3D" id="3.40.50.2300">
    <property type="match status" value="2"/>
</dbReference>
<accession>A0A853A6S6</accession>
<dbReference type="Gene3D" id="1.10.260.40">
    <property type="entry name" value="lambda repressor-like DNA-binding domains"/>
    <property type="match status" value="1"/>
</dbReference>
<feature type="domain" description="HTH cro/C1-type" evidence="5">
    <location>
        <begin position="2"/>
        <end position="39"/>
    </location>
</feature>
<dbReference type="InterPro" id="IPR046335">
    <property type="entry name" value="LacI/GalR-like_sensor"/>
</dbReference>
<feature type="domain" description="HTH lacI-type" evidence="4">
    <location>
        <begin position="9"/>
        <end position="63"/>
    </location>
</feature>
<evidence type="ECO:0000313" key="6">
    <source>
        <dbReference type="EMBL" id="NYI06381.1"/>
    </source>
</evidence>
<dbReference type="SMART" id="SM00354">
    <property type="entry name" value="HTH_LACI"/>
    <property type="match status" value="1"/>
</dbReference>
<evidence type="ECO:0000256" key="3">
    <source>
        <dbReference type="ARBA" id="ARBA00023163"/>
    </source>
</evidence>
<dbReference type="RefSeq" id="WP_179814970.1">
    <property type="nucleotide sequence ID" value="NZ_JACBZD010000001.1"/>
</dbReference>
<dbReference type="CDD" id="cd06296">
    <property type="entry name" value="PBP1_CatR-like"/>
    <property type="match status" value="1"/>
</dbReference>
<dbReference type="Proteomes" id="UP000567795">
    <property type="component" value="Unassembled WGS sequence"/>
</dbReference>
<dbReference type="PRINTS" id="PR00036">
    <property type="entry name" value="HTHLACI"/>
</dbReference>
<dbReference type="PROSITE" id="PS50943">
    <property type="entry name" value="HTH_CROC1"/>
    <property type="match status" value="1"/>
</dbReference>
<dbReference type="Pfam" id="PF13377">
    <property type="entry name" value="Peripla_BP_3"/>
    <property type="match status" value="1"/>
</dbReference>
<dbReference type="SUPFAM" id="SSF53822">
    <property type="entry name" value="Periplasmic binding protein-like I"/>
    <property type="match status" value="1"/>
</dbReference>
<gene>
    <name evidence="6" type="ORF">FHU37_003324</name>
</gene>
<dbReference type="PANTHER" id="PTHR30146:SF153">
    <property type="entry name" value="LACTOSE OPERON REPRESSOR"/>
    <property type="match status" value="1"/>
</dbReference>
<dbReference type="PROSITE" id="PS00356">
    <property type="entry name" value="HTH_LACI_1"/>
    <property type="match status" value="1"/>
</dbReference>
<dbReference type="InterPro" id="IPR010982">
    <property type="entry name" value="Lambda_DNA-bd_dom_sf"/>
</dbReference>
<dbReference type="GO" id="GO:0003700">
    <property type="term" value="F:DNA-binding transcription factor activity"/>
    <property type="evidence" value="ECO:0007669"/>
    <property type="project" value="TreeGrafter"/>
</dbReference>
<organism evidence="6 7">
    <name type="scientific">Allostreptomyces psammosilenae</name>
    <dbReference type="NCBI Taxonomy" id="1892865"/>
    <lineage>
        <taxon>Bacteria</taxon>
        <taxon>Bacillati</taxon>
        <taxon>Actinomycetota</taxon>
        <taxon>Actinomycetes</taxon>
        <taxon>Kitasatosporales</taxon>
        <taxon>Streptomycetaceae</taxon>
        <taxon>Allostreptomyces</taxon>
    </lineage>
</organism>
<dbReference type="PROSITE" id="PS50932">
    <property type="entry name" value="HTH_LACI_2"/>
    <property type="match status" value="1"/>
</dbReference>
<evidence type="ECO:0000259" key="4">
    <source>
        <dbReference type="PROSITE" id="PS50932"/>
    </source>
</evidence>
<sequence length="345" mass="37344">MAARNKPRVTIADIAREAGVSVPTVSKVLNGRAEVAADTRQRVEQLIAKHRYARRPTRQTDRVGLVDLVFSELDSAWAIEIIRSVEEIAQENRIGTVVTAIHNRGANTRQWLDNLAARRSDGVIMAVLELEPQYTERVRSVGAPLILVDPVGQPDATVPSVGAANWSGGLQATEHLISLGHRRIAFIGGPPDVQCTRARHDAYRSALTAAGIPVDPALATNGDFSFDSGEAAGNRLLDLAEPPTAVFAGNDQQALGFYRAARARGLRIPEDISVVGFDDLPVAQWAEPALTTVRQPVAEMAAMATRMLLRYIETGSFDTLRVELATELLVRGSTAPPREATRPEN</sequence>
<name>A0A853A6S6_9ACTN</name>
<evidence type="ECO:0000259" key="5">
    <source>
        <dbReference type="PROSITE" id="PS50943"/>
    </source>
</evidence>
<dbReference type="GO" id="GO:0000976">
    <property type="term" value="F:transcription cis-regulatory region binding"/>
    <property type="evidence" value="ECO:0007669"/>
    <property type="project" value="TreeGrafter"/>
</dbReference>
<dbReference type="Pfam" id="PF00356">
    <property type="entry name" value="LacI"/>
    <property type="match status" value="1"/>
</dbReference>
<protein>
    <submittedName>
        <fullName evidence="6">LacI family transcriptional regulator</fullName>
    </submittedName>
</protein>
<dbReference type="EMBL" id="JACBZD010000001">
    <property type="protein sequence ID" value="NYI06381.1"/>
    <property type="molecule type" value="Genomic_DNA"/>
</dbReference>
<dbReference type="PANTHER" id="PTHR30146">
    <property type="entry name" value="LACI-RELATED TRANSCRIPTIONAL REPRESSOR"/>
    <property type="match status" value="1"/>
</dbReference>
<evidence type="ECO:0000256" key="1">
    <source>
        <dbReference type="ARBA" id="ARBA00023015"/>
    </source>
</evidence>